<proteinExistence type="predicted"/>
<dbReference type="RefSeq" id="WP_083022714.1">
    <property type="nucleotide sequence ID" value="NZ_AP022589.1"/>
</dbReference>
<reference evidence="1 2" key="1">
    <citation type="submission" date="2017-02" db="EMBL/GenBank/DDBJ databases">
        <title>The new phylogeny of genus Mycobacterium.</title>
        <authorList>
            <person name="Tortoli E."/>
            <person name="Trovato A."/>
            <person name="Cirillo D.M."/>
        </authorList>
    </citation>
    <scope>NUCLEOTIDE SEQUENCE [LARGE SCALE GENOMIC DNA]</scope>
    <source>
        <strain evidence="1 2">DSM 45633</strain>
    </source>
</reference>
<evidence type="ECO:0000313" key="2">
    <source>
        <dbReference type="Proteomes" id="UP000192320"/>
    </source>
</evidence>
<organism evidence="1 2">
    <name type="scientific">Mycolicibacter minnesotensis</name>
    <dbReference type="NCBI Taxonomy" id="1118379"/>
    <lineage>
        <taxon>Bacteria</taxon>
        <taxon>Bacillati</taxon>
        <taxon>Actinomycetota</taxon>
        <taxon>Actinomycetes</taxon>
        <taxon>Mycobacteriales</taxon>
        <taxon>Mycobacteriaceae</taxon>
        <taxon>Mycolicibacter</taxon>
    </lineage>
</organism>
<comment type="caution">
    <text evidence="1">The sequence shown here is derived from an EMBL/GenBank/DDBJ whole genome shotgun (WGS) entry which is preliminary data.</text>
</comment>
<gene>
    <name evidence="1" type="ORF">BST33_02950</name>
</gene>
<accession>A0A7I7R7Z5</accession>
<name>A0A7I7R7Z5_9MYCO</name>
<sequence>MNQWFNLAATCKILVFGLLVGGLLPALFAVGVRVNVAGNGVPAVADGTTGARRPLMVALSWAIFLLVLAVAVIGVLFIARDFLGHHLGWYLLGAKRG</sequence>
<dbReference type="Proteomes" id="UP000192320">
    <property type="component" value="Unassembled WGS sequence"/>
</dbReference>
<keyword evidence="2" id="KW-1185">Reference proteome</keyword>
<evidence type="ECO:0000313" key="1">
    <source>
        <dbReference type="EMBL" id="ORB03896.1"/>
    </source>
</evidence>
<dbReference type="AlphaFoldDB" id="A0A7I7R7Z5"/>
<protein>
    <submittedName>
        <fullName evidence="1">Uncharacterized protein</fullName>
    </submittedName>
</protein>
<dbReference type="EMBL" id="MVHZ01000002">
    <property type="protein sequence ID" value="ORB03896.1"/>
    <property type="molecule type" value="Genomic_DNA"/>
</dbReference>